<keyword evidence="3" id="KW-1185">Reference proteome</keyword>
<gene>
    <name evidence="2" type="ORF">GCM10017056_01020</name>
</gene>
<reference evidence="2" key="1">
    <citation type="journal article" date="2014" name="Int. J. Syst. Evol. Microbiol.">
        <title>Complete genome sequence of Corynebacterium casei LMG S-19264T (=DSM 44701T), isolated from a smear-ripened cheese.</title>
        <authorList>
            <consortium name="US DOE Joint Genome Institute (JGI-PGF)"/>
            <person name="Walter F."/>
            <person name="Albersmeier A."/>
            <person name="Kalinowski J."/>
            <person name="Ruckert C."/>
        </authorList>
    </citation>
    <scope>NUCLEOTIDE SEQUENCE</scope>
    <source>
        <strain evidence="2">KCTC 42650</strain>
    </source>
</reference>
<dbReference type="EMBL" id="BNCJ01000001">
    <property type="protein sequence ID" value="GHF33400.1"/>
    <property type="molecule type" value="Genomic_DNA"/>
</dbReference>
<accession>A0A8J3GT12</accession>
<evidence type="ECO:0000313" key="3">
    <source>
        <dbReference type="Proteomes" id="UP000626220"/>
    </source>
</evidence>
<dbReference type="RefSeq" id="WP_189678072.1">
    <property type="nucleotide sequence ID" value="NZ_BNCJ01000001.1"/>
</dbReference>
<dbReference type="Proteomes" id="UP000626220">
    <property type="component" value="Unassembled WGS sequence"/>
</dbReference>
<proteinExistence type="predicted"/>
<evidence type="ECO:0000313" key="2">
    <source>
        <dbReference type="EMBL" id="GHF33400.1"/>
    </source>
</evidence>
<evidence type="ECO:0000256" key="1">
    <source>
        <dbReference type="SAM" id="MobiDB-lite"/>
    </source>
</evidence>
<feature type="compositionally biased region" description="Basic and acidic residues" evidence="1">
    <location>
        <begin position="73"/>
        <end position="96"/>
    </location>
</feature>
<reference evidence="2" key="2">
    <citation type="submission" date="2020-09" db="EMBL/GenBank/DDBJ databases">
        <authorList>
            <person name="Sun Q."/>
            <person name="Kim S."/>
        </authorList>
    </citation>
    <scope>NUCLEOTIDE SEQUENCE</scope>
    <source>
        <strain evidence="2">KCTC 42650</strain>
    </source>
</reference>
<sequence>MNRLGLIIAVAALSASHSLIGTWAWHRGFAKAEARQVAATAALEGDLLTATRRASALQAALVASQNDRTTLIERIEDEARQDPDADSRRPGADSLRRLGTRWGTPS</sequence>
<name>A0A8J3GT12_9RHOB</name>
<comment type="caution">
    <text evidence="2">The sequence shown here is derived from an EMBL/GenBank/DDBJ whole genome shotgun (WGS) entry which is preliminary data.</text>
</comment>
<feature type="region of interest" description="Disordered" evidence="1">
    <location>
        <begin position="73"/>
        <end position="106"/>
    </location>
</feature>
<organism evidence="2 3">
    <name type="scientific">Seohaeicola zhoushanensis</name>
    <dbReference type="NCBI Taxonomy" id="1569283"/>
    <lineage>
        <taxon>Bacteria</taxon>
        <taxon>Pseudomonadati</taxon>
        <taxon>Pseudomonadota</taxon>
        <taxon>Alphaproteobacteria</taxon>
        <taxon>Rhodobacterales</taxon>
        <taxon>Roseobacteraceae</taxon>
        <taxon>Seohaeicola</taxon>
    </lineage>
</organism>
<dbReference type="AlphaFoldDB" id="A0A8J3GT12"/>
<protein>
    <submittedName>
        <fullName evidence="2">Uncharacterized protein</fullName>
    </submittedName>
</protein>